<dbReference type="PANTHER" id="PTHR34653:SF1">
    <property type="entry name" value="FLAGELLAR HOOK-BASAL BODY COMPLEX PROTEIN FLIE"/>
    <property type="match status" value="1"/>
</dbReference>
<sequence length="130" mass="13259">MNIGGIDSSRIEAMMAQLKAAAQKPAGPASPADALGMGGIGGIGKPVGPDAAESSSKVSFSDALKGALQNVSNAQNQADDMGKKFAAGDDSVSLSDTMIAMQKASISFQATVQVRNKLVSAYHDIMNMQV</sequence>
<comment type="caution">
    <text evidence="6">The sequence shown here is derived from an EMBL/GenBank/DDBJ whole genome shotgun (WGS) entry which is preliminary data.</text>
</comment>
<evidence type="ECO:0000256" key="1">
    <source>
        <dbReference type="ARBA" id="ARBA00004117"/>
    </source>
</evidence>
<reference evidence="6 7" key="1">
    <citation type="submission" date="2020-03" db="EMBL/GenBank/DDBJ databases">
        <title>Genome sequence of strain Massilia sp. TW-1.</title>
        <authorList>
            <person name="Chaudhary D.K."/>
        </authorList>
    </citation>
    <scope>NUCLEOTIDE SEQUENCE [LARGE SCALE GENOMIC DNA]</scope>
    <source>
        <strain evidence="6 7">TW-1</strain>
    </source>
</reference>
<dbReference type="InterPro" id="IPR001624">
    <property type="entry name" value="FliE"/>
</dbReference>
<name>A0ABX0PAQ2_9BURK</name>
<gene>
    <name evidence="4 6" type="primary">fliE</name>
    <name evidence="6" type="ORF">HAV22_08280</name>
</gene>
<dbReference type="Proteomes" id="UP000716322">
    <property type="component" value="Unassembled WGS sequence"/>
</dbReference>
<dbReference type="RefSeq" id="WP_166858397.1">
    <property type="nucleotide sequence ID" value="NZ_JAAQOM010000004.1"/>
</dbReference>
<keyword evidence="6" id="KW-0966">Cell projection</keyword>
<evidence type="ECO:0000313" key="6">
    <source>
        <dbReference type="EMBL" id="NIA53649.1"/>
    </source>
</evidence>
<organism evidence="6 7">
    <name type="scientific">Telluria antibiotica</name>
    <dbReference type="NCBI Taxonomy" id="2717319"/>
    <lineage>
        <taxon>Bacteria</taxon>
        <taxon>Pseudomonadati</taxon>
        <taxon>Pseudomonadota</taxon>
        <taxon>Betaproteobacteria</taxon>
        <taxon>Burkholderiales</taxon>
        <taxon>Oxalobacteraceae</taxon>
        <taxon>Telluria group</taxon>
        <taxon>Telluria</taxon>
    </lineage>
</organism>
<dbReference type="HAMAP" id="MF_00724">
    <property type="entry name" value="FliE"/>
    <property type="match status" value="1"/>
</dbReference>
<evidence type="ECO:0000313" key="7">
    <source>
        <dbReference type="Proteomes" id="UP000716322"/>
    </source>
</evidence>
<evidence type="ECO:0000256" key="3">
    <source>
        <dbReference type="ARBA" id="ARBA00023143"/>
    </source>
</evidence>
<comment type="subcellular location">
    <subcellularLocation>
        <location evidence="1 4">Bacterial flagellum basal body</location>
    </subcellularLocation>
</comment>
<protein>
    <recommendedName>
        <fullName evidence="4 5">Flagellar hook-basal body complex protein FliE</fullName>
    </recommendedName>
</protein>
<dbReference type="PRINTS" id="PR01006">
    <property type="entry name" value="FLGHOOKFLIE"/>
</dbReference>
<comment type="similarity">
    <text evidence="2 4">Belongs to the FliE family.</text>
</comment>
<keyword evidence="6" id="KW-0969">Cilium</keyword>
<keyword evidence="7" id="KW-1185">Reference proteome</keyword>
<dbReference type="PANTHER" id="PTHR34653">
    <property type="match status" value="1"/>
</dbReference>
<proteinExistence type="inferred from homology"/>
<evidence type="ECO:0000256" key="2">
    <source>
        <dbReference type="ARBA" id="ARBA00009272"/>
    </source>
</evidence>
<dbReference type="EMBL" id="JAAQOM010000004">
    <property type="protein sequence ID" value="NIA53649.1"/>
    <property type="molecule type" value="Genomic_DNA"/>
</dbReference>
<keyword evidence="6" id="KW-0282">Flagellum</keyword>
<evidence type="ECO:0000256" key="4">
    <source>
        <dbReference type="HAMAP-Rule" id="MF_00724"/>
    </source>
</evidence>
<dbReference type="NCBIfam" id="TIGR00205">
    <property type="entry name" value="fliE"/>
    <property type="match status" value="1"/>
</dbReference>
<dbReference type="Pfam" id="PF02049">
    <property type="entry name" value="FliE"/>
    <property type="match status" value="1"/>
</dbReference>
<accession>A0ABX0PAQ2</accession>
<keyword evidence="3 4" id="KW-0975">Bacterial flagellum</keyword>
<evidence type="ECO:0000256" key="5">
    <source>
        <dbReference type="NCBIfam" id="TIGR00205"/>
    </source>
</evidence>